<organism evidence="1 2">
    <name type="scientific">Peribacillus simplex</name>
    <dbReference type="NCBI Taxonomy" id="1478"/>
    <lineage>
        <taxon>Bacteria</taxon>
        <taxon>Bacillati</taxon>
        <taxon>Bacillota</taxon>
        <taxon>Bacilli</taxon>
        <taxon>Bacillales</taxon>
        <taxon>Bacillaceae</taxon>
        <taxon>Peribacillus</taxon>
    </lineage>
</organism>
<evidence type="ECO:0000313" key="2">
    <source>
        <dbReference type="Proteomes" id="UP001234602"/>
    </source>
</evidence>
<dbReference type="RefSeq" id="WP_289320221.1">
    <property type="nucleotide sequence ID" value="NZ_JAUCEY010000008.1"/>
</dbReference>
<dbReference type="EMBL" id="JAUCEY010000008">
    <property type="protein sequence ID" value="MDM5453306.1"/>
    <property type="molecule type" value="Genomic_DNA"/>
</dbReference>
<protein>
    <submittedName>
        <fullName evidence="1">Uncharacterized protein</fullName>
    </submittedName>
</protein>
<proteinExistence type="predicted"/>
<accession>A0AAW7IPI5</accession>
<dbReference type="Proteomes" id="UP001234602">
    <property type="component" value="Unassembled WGS sequence"/>
</dbReference>
<sequence length="115" mass="13440">MRNRNIKLVFTNLINNMYKLVMDGRDNMKDNVRKEAVLEAYLSLWNNRKVADGGGREVLSELIRRELLDENAHPRARKPVLEKFYLCIKRVMGSALSEEMKNAIVISYVTELERL</sequence>
<dbReference type="AlphaFoldDB" id="A0AAW7IPI5"/>
<gene>
    <name evidence="1" type="ORF">QUF89_14075</name>
</gene>
<name>A0AAW7IPI5_9BACI</name>
<evidence type="ECO:0000313" key="1">
    <source>
        <dbReference type="EMBL" id="MDM5453306.1"/>
    </source>
</evidence>
<comment type="caution">
    <text evidence="1">The sequence shown here is derived from an EMBL/GenBank/DDBJ whole genome shotgun (WGS) entry which is preliminary data.</text>
</comment>
<reference evidence="1" key="1">
    <citation type="submission" date="2023-06" db="EMBL/GenBank/DDBJ databases">
        <title>Comparative genomics of Bacillaceae isolates and their secondary metabolite potential.</title>
        <authorList>
            <person name="Song L."/>
            <person name="Nielsen L.J."/>
            <person name="Mohite O."/>
            <person name="Xu X."/>
            <person name="Weber T."/>
            <person name="Kovacs A.T."/>
        </authorList>
    </citation>
    <scope>NUCLEOTIDE SEQUENCE</scope>
    <source>
        <strain evidence="1">D8_B_37</strain>
    </source>
</reference>